<feature type="region of interest" description="Disordered" evidence="2">
    <location>
        <begin position="650"/>
        <end position="669"/>
    </location>
</feature>
<dbReference type="EMBL" id="KI913123">
    <property type="protein sequence ID" value="ETV81758.1"/>
    <property type="molecule type" value="Genomic_DNA"/>
</dbReference>
<dbReference type="PANTHER" id="PTHR20929:SF11">
    <property type="entry name" value="DYNEIN AXONEMAL INTERMEDIATE CHAIN 7"/>
    <property type="match status" value="1"/>
</dbReference>
<feature type="compositionally biased region" description="Basic residues" evidence="2">
    <location>
        <begin position="1"/>
        <end position="11"/>
    </location>
</feature>
<dbReference type="GO" id="GO:0008017">
    <property type="term" value="F:microtubule binding"/>
    <property type="evidence" value="ECO:0007669"/>
    <property type="project" value="TreeGrafter"/>
</dbReference>
<dbReference type="STRING" id="112090.W4GS82"/>
<dbReference type="PRINTS" id="PR02043">
    <property type="entry name" value="CANCERSCCP1"/>
</dbReference>
<dbReference type="AlphaFoldDB" id="W4GS82"/>
<gene>
    <name evidence="4" type="ORF">H257_05350</name>
</gene>
<dbReference type="PANTHER" id="PTHR20929">
    <property type="entry name" value="LUNG ADENOMA SUSCEPTIBILITY 1-RELATED"/>
    <property type="match status" value="1"/>
</dbReference>
<accession>W4GS82</accession>
<evidence type="ECO:0000256" key="1">
    <source>
        <dbReference type="ARBA" id="ARBA00024332"/>
    </source>
</evidence>
<dbReference type="RefSeq" id="XP_009828495.1">
    <property type="nucleotide sequence ID" value="XM_009830193.1"/>
</dbReference>
<protein>
    <recommendedName>
        <fullName evidence="3">IC97/Casc1 N-terminal domain-containing protein</fullName>
    </recommendedName>
</protein>
<reference evidence="4" key="1">
    <citation type="submission" date="2013-12" db="EMBL/GenBank/DDBJ databases">
        <title>The Genome Sequence of Aphanomyces astaci APO3.</title>
        <authorList>
            <consortium name="The Broad Institute Genomics Platform"/>
            <person name="Russ C."/>
            <person name="Tyler B."/>
            <person name="van West P."/>
            <person name="Dieguez-Uribeondo J."/>
            <person name="Young S.K."/>
            <person name="Zeng Q."/>
            <person name="Gargeya S."/>
            <person name="Fitzgerald M."/>
            <person name="Abouelleil A."/>
            <person name="Alvarado L."/>
            <person name="Chapman S.B."/>
            <person name="Gainer-Dewar J."/>
            <person name="Goldberg J."/>
            <person name="Griggs A."/>
            <person name="Gujja S."/>
            <person name="Hansen M."/>
            <person name="Howarth C."/>
            <person name="Imamovic A."/>
            <person name="Ireland A."/>
            <person name="Larimer J."/>
            <person name="McCowan C."/>
            <person name="Murphy C."/>
            <person name="Pearson M."/>
            <person name="Poon T.W."/>
            <person name="Priest M."/>
            <person name="Roberts A."/>
            <person name="Saif S."/>
            <person name="Shea T."/>
            <person name="Sykes S."/>
            <person name="Wortman J."/>
            <person name="Nusbaum C."/>
            <person name="Birren B."/>
        </authorList>
    </citation>
    <scope>NUCLEOTIDE SEQUENCE [LARGE SCALE GENOMIC DNA]</scope>
    <source>
        <strain evidence="4">APO3</strain>
    </source>
</reference>
<name>W4GS82_APHAT</name>
<dbReference type="VEuPathDB" id="FungiDB:H257_05350"/>
<dbReference type="InterPro" id="IPR031826">
    <property type="entry name" value="IC97/Casc1_N"/>
</dbReference>
<proteinExistence type="inferred from homology"/>
<feature type="compositionally biased region" description="Basic and acidic residues" evidence="2">
    <location>
        <begin position="12"/>
        <end position="57"/>
    </location>
</feature>
<dbReference type="InterPro" id="IPR023247">
    <property type="entry name" value="IC97/Dnai7-like"/>
</dbReference>
<feature type="domain" description="IC97/Casc1 N-terminal" evidence="3">
    <location>
        <begin position="21"/>
        <end position="226"/>
    </location>
</feature>
<organism evidence="4">
    <name type="scientific">Aphanomyces astaci</name>
    <name type="common">Crayfish plague agent</name>
    <dbReference type="NCBI Taxonomy" id="112090"/>
    <lineage>
        <taxon>Eukaryota</taxon>
        <taxon>Sar</taxon>
        <taxon>Stramenopiles</taxon>
        <taxon>Oomycota</taxon>
        <taxon>Saprolegniomycetes</taxon>
        <taxon>Saprolegniales</taxon>
        <taxon>Verrucalvaceae</taxon>
        <taxon>Aphanomyces</taxon>
    </lineage>
</organism>
<evidence type="ECO:0000256" key="2">
    <source>
        <dbReference type="SAM" id="MobiDB-lite"/>
    </source>
</evidence>
<dbReference type="GO" id="GO:0048487">
    <property type="term" value="F:beta-tubulin binding"/>
    <property type="evidence" value="ECO:0007669"/>
    <property type="project" value="TreeGrafter"/>
</dbReference>
<dbReference type="GO" id="GO:0005930">
    <property type="term" value="C:axoneme"/>
    <property type="evidence" value="ECO:0007669"/>
    <property type="project" value="TreeGrafter"/>
</dbReference>
<evidence type="ECO:0000313" key="4">
    <source>
        <dbReference type="EMBL" id="ETV81758.1"/>
    </source>
</evidence>
<sequence>MPPKKKKGKKKSKEELEEERRLKEEEDARIHLEEQRRLEEERKQREEEERKRCEEEAKNRAAELVRLADEYASSLSGIEAKASRLEADLRRRKDQYDWQKYLACDPSPDASVENDINAFLHSWTQDTNYSDVNLAAQSCDAARLVVQDLLYLHMEARALHREPQLNRTAMYLHKLMTLTTEKLDATTAHMLQYADEFLDPSGKGEVRVAASAGPIKVGLWMNLVPKGLRNKKIDFSELGATVDVPKPVVMQTLAVRVCYLPYDVATQTALQNVDAPLGGVFGLDLLKIPAAPKGARGWTMRELSTETNVRLEYPLEGSVATASLAVKVTLLLPADVLYPANPRVAWWDPVTQSWLDDGISEILLVEETNMLYFNTMKLTHLAVVQRRNVHHVKHFWTMKTTVIDDGSAFTAGATAAVQLVLRNAMYNTIHFEVTDVGVRLVAPAVPALAALNAAYLSPEELLTRLGTAGMDLTPTEVDDKRFDVVPKLAVLEKHLIAQVLGLVAAFEMKSLSGDEDEVSPQWERWSDSPRYAVFCVKEVVWPWLNQADDVDDVGEFIHVLAEVDEETAAEVKFRTNATLSVNNPFDTYVHLRHALATLSTPDAKDRMDNSNLLLEVNLQKFLALLRLFSYTKPPKRRVVEARGRMVTNKDQLPLASAEAMDPAEMATSQ</sequence>
<evidence type="ECO:0000259" key="3">
    <source>
        <dbReference type="Pfam" id="PF15927"/>
    </source>
</evidence>
<comment type="similarity">
    <text evidence="1">Belongs to the DNAI7 family.</text>
</comment>
<feature type="region of interest" description="Disordered" evidence="2">
    <location>
        <begin position="1"/>
        <end position="57"/>
    </location>
</feature>
<dbReference type="Pfam" id="PF15927">
    <property type="entry name" value="Casc1_N"/>
    <property type="match status" value="1"/>
</dbReference>
<dbReference type="OrthoDB" id="297923at2759"/>
<dbReference type="GeneID" id="20807346"/>